<protein>
    <recommendedName>
        <fullName evidence="1">GmrSD restriction endonucleases N-terminal domain-containing protein</fullName>
    </recommendedName>
</protein>
<evidence type="ECO:0000313" key="3">
    <source>
        <dbReference type="Proteomes" id="UP000516072"/>
    </source>
</evidence>
<dbReference type="EMBL" id="LR778175">
    <property type="protein sequence ID" value="CAB1276979.1"/>
    <property type="molecule type" value="Genomic_DNA"/>
</dbReference>
<accession>A0A7G1QBY0</accession>
<organism evidence="2 3">
    <name type="scientific">Candidatus Nitrosacidococcus tergens</name>
    <dbReference type="NCBI Taxonomy" id="553981"/>
    <lineage>
        <taxon>Bacteria</taxon>
        <taxon>Pseudomonadati</taxon>
        <taxon>Pseudomonadota</taxon>
        <taxon>Gammaproteobacteria</taxon>
        <taxon>Chromatiales</taxon>
        <taxon>Chromatiaceae</taxon>
        <taxon>Candidatus Nitrosacidococcus</taxon>
    </lineage>
</organism>
<dbReference type="Pfam" id="PF03235">
    <property type="entry name" value="GmrSD_N"/>
    <property type="match status" value="1"/>
</dbReference>
<sequence>MVELLAPKIERFFNDMLRVIESELDPKQIDKLEHFFGILVIKNEILATKSIVVDGQQRLTTTLLFLIALQDLKKDTNK</sequence>
<dbReference type="InterPro" id="IPR004919">
    <property type="entry name" value="GmrSD_N"/>
</dbReference>
<proteinExistence type="predicted"/>
<dbReference type="KEGG" id="ntg:NSCAC_1441"/>
<reference evidence="2 3" key="1">
    <citation type="submission" date="2020-03" db="EMBL/GenBank/DDBJ databases">
        <authorList>
            <person name="Picone N."/>
        </authorList>
    </citation>
    <scope>NUCLEOTIDE SEQUENCE [LARGE SCALE GENOMIC DNA]</scope>
    <source>
        <strain evidence="2">NSCAC1</strain>
    </source>
</reference>
<dbReference type="AlphaFoldDB" id="A0A7G1QBY0"/>
<evidence type="ECO:0000313" key="2">
    <source>
        <dbReference type="EMBL" id="CAB1276979.1"/>
    </source>
</evidence>
<name>A0A7G1QBY0_9GAMM</name>
<feature type="domain" description="GmrSD restriction endonucleases N-terminal" evidence="1">
    <location>
        <begin position="8"/>
        <end position="68"/>
    </location>
</feature>
<gene>
    <name evidence="2" type="ORF">NSCAC_1441</name>
</gene>
<keyword evidence="3" id="KW-1185">Reference proteome</keyword>
<evidence type="ECO:0000259" key="1">
    <source>
        <dbReference type="Pfam" id="PF03235"/>
    </source>
</evidence>
<dbReference type="RefSeq" id="WP_197744118.1">
    <property type="nucleotide sequence ID" value="NZ_LR778175.1"/>
</dbReference>
<dbReference type="Proteomes" id="UP000516072">
    <property type="component" value="Chromosome"/>
</dbReference>